<evidence type="ECO:0000256" key="4">
    <source>
        <dbReference type="ARBA" id="ARBA00022989"/>
    </source>
</evidence>
<evidence type="ECO:0000256" key="3">
    <source>
        <dbReference type="ARBA" id="ARBA00022692"/>
    </source>
</evidence>
<accession>A0AAD3XGL7</accession>
<evidence type="ECO:0000313" key="8">
    <source>
        <dbReference type="EMBL" id="GMH03780.1"/>
    </source>
</evidence>
<organism evidence="8 9">
    <name type="scientific">Nepenthes gracilis</name>
    <name type="common">Slender pitcher plant</name>
    <dbReference type="NCBI Taxonomy" id="150966"/>
    <lineage>
        <taxon>Eukaryota</taxon>
        <taxon>Viridiplantae</taxon>
        <taxon>Streptophyta</taxon>
        <taxon>Embryophyta</taxon>
        <taxon>Tracheophyta</taxon>
        <taxon>Spermatophyta</taxon>
        <taxon>Magnoliopsida</taxon>
        <taxon>eudicotyledons</taxon>
        <taxon>Gunneridae</taxon>
        <taxon>Pentapetalae</taxon>
        <taxon>Caryophyllales</taxon>
        <taxon>Nepenthaceae</taxon>
        <taxon>Nepenthes</taxon>
    </lineage>
</organism>
<reference evidence="8" key="1">
    <citation type="submission" date="2023-05" db="EMBL/GenBank/DDBJ databases">
        <title>Nepenthes gracilis genome sequencing.</title>
        <authorList>
            <person name="Fukushima K."/>
        </authorList>
    </citation>
    <scope>NUCLEOTIDE SEQUENCE</scope>
    <source>
        <strain evidence="8">SING2019-196</strain>
    </source>
</reference>
<keyword evidence="3 7" id="KW-0812">Transmembrane</keyword>
<evidence type="ECO:0000313" key="9">
    <source>
        <dbReference type="Proteomes" id="UP001279734"/>
    </source>
</evidence>
<feature type="compositionally biased region" description="Basic and acidic residues" evidence="6">
    <location>
        <begin position="193"/>
        <end position="202"/>
    </location>
</feature>
<proteinExistence type="inferred from homology"/>
<evidence type="ECO:0000256" key="5">
    <source>
        <dbReference type="ARBA" id="ARBA00023136"/>
    </source>
</evidence>
<evidence type="ECO:0000256" key="1">
    <source>
        <dbReference type="ARBA" id="ARBA00004141"/>
    </source>
</evidence>
<dbReference type="PANTHER" id="PTHR32191">
    <property type="entry name" value="TETRASPANIN-8-RELATED"/>
    <property type="match status" value="1"/>
</dbReference>
<dbReference type="GO" id="GO:0016020">
    <property type="term" value="C:membrane"/>
    <property type="evidence" value="ECO:0007669"/>
    <property type="project" value="UniProtKB-SubCell"/>
</dbReference>
<feature type="transmembrane region" description="Helical" evidence="7">
    <location>
        <begin position="7"/>
        <end position="29"/>
    </location>
</feature>
<name>A0AAD3XGL7_NEPGR</name>
<feature type="transmembrane region" description="Helical" evidence="7">
    <location>
        <begin position="41"/>
        <end position="63"/>
    </location>
</feature>
<gene>
    <name evidence="8" type="ORF">Nepgr_005619</name>
</gene>
<keyword evidence="5 7" id="KW-0472">Membrane</keyword>
<evidence type="ECO:0000256" key="7">
    <source>
        <dbReference type="SAM" id="Phobius"/>
    </source>
</evidence>
<comment type="caution">
    <text evidence="8">The sequence shown here is derived from an EMBL/GenBank/DDBJ whole genome shotgun (WGS) entry which is preliminary data.</text>
</comment>
<evidence type="ECO:0000256" key="2">
    <source>
        <dbReference type="ARBA" id="ARBA00006840"/>
    </source>
</evidence>
<feature type="transmembrane region" description="Helical" evidence="7">
    <location>
        <begin position="70"/>
        <end position="92"/>
    </location>
</feature>
<dbReference type="InterPro" id="IPR018499">
    <property type="entry name" value="Tetraspanin/Peripherin"/>
</dbReference>
<dbReference type="Pfam" id="PF00335">
    <property type="entry name" value="Tetraspanin"/>
    <property type="match status" value="1"/>
</dbReference>
<feature type="region of interest" description="Disordered" evidence="6">
    <location>
        <begin position="181"/>
        <end position="203"/>
    </location>
</feature>
<keyword evidence="9" id="KW-1185">Reference proteome</keyword>
<sequence length="294" mass="31793">MGGLCNCATGFINSCCLILSIPFLLAGYIMKLTANSPCDPILYKPLLGIGVFLFALSLLGILASCCGCTIFLWLYLSIVFVMIVVVSFTMVFGATVVKGGAGELIAGTPYREYRLEDFSSWLKNRIVDDEHWGNIRSCMIRHDACGKYQAYRSLVDLVQINSTKLTAIEGAASRQLTVDSSTRLRPAGKNPRRREQGRREIRTAGYGATSKKSCAMTVAPAKLGIWLCSSSTGKSSPPSTSSSSSSSSSFLLSAAVLSAFKSEVSTDNLKLDKLHESMAQMVTFISAIFMLSSY</sequence>
<dbReference type="GO" id="GO:0009734">
    <property type="term" value="P:auxin-activated signaling pathway"/>
    <property type="evidence" value="ECO:0007669"/>
    <property type="project" value="InterPro"/>
</dbReference>
<protein>
    <submittedName>
        <fullName evidence="8">Uncharacterized protein</fullName>
    </submittedName>
</protein>
<comment type="subcellular location">
    <subcellularLocation>
        <location evidence="1">Membrane</location>
        <topology evidence="1">Multi-pass membrane protein</topology>
    </subcellularLocation>
</comment>
<dbReference type="EMBL" id="BSYO01000004">
    <property type="protein sequence ID" value="GMH03780.1"/>
    <property type="molecule type" value="Genomic_DNA"/>
</dbReference>
<dbReference type="InterPro" id="IPR044991">
    <property type="entry name" value="TET_plant"/>
</dbReference>
<dbReference type="Proteomes" id="UP001279734">
    <property type="component" value="Unassembled WGS sequence"/>
</dbReference>
<keyword evidence="4 7" id="KW-1133">Transmembrane helix</keyword>
<dbReference type="AlphaFoldDB" id="A0AAD3XGL7"/>
<comment type="similarity">
    <text evidence="2">Belongs to the tetraspanin (TM4SF) family.</text>
</comment>
<evidence type="ECO:0000256" key="6">
    <source>
        <dbReference type="SAM" id="MobiDB-lite"/>
    </source>
</evidence>